<evidence type="ECO:0000256" key="3">
    <source>
        <dbReference type="ARBA" id="ARBA00022833"/>
    </source>
</evidence>
<gene>
    <name evidence="5" type="ORF">OESDEN_08446</name>
</gene>
<evidence type="ECO:0000259" key="4">
    <source>
        <dbReference type="Pfam" id="PF02892"/>
    </source>
</evidence>
<keyword evidence="2" id="KW-0863">Zinc-finger</keyword>
<dbReference type="GO" id="GO:0003677">
    <property type="term" value="F:DNA binding"/>
    <property type="evidence" value="ECO:0007669"/>
    <property type="project" value="InterPro"/>
</dbReference>
<organism evidence="5 6">
    <name type="scientific">Oesophagostomum dentatum</name>
    <name type="common">Nodular worm</name>
    <dbReference type="NCBI Taxonomy" id="61180"/>
    <lineage>
        <taxon>Eukaryota</taxon>
        <taxon>Metazoa</taxon>
        <taxon>Ecdysozoa</taxon>
        <taxon>Nematoda</taxon>
        <taxon>Chromadorea</taxon>
        <taxon>Rhabditida</taxon>
        <taxon>Rhabditina</taxon>
        <taxon>Rhabditomorpha</taxon>
        <taxon>Strongyloidea</taxon>
        <taxon>Strongylidae</taxon>
        <taxon>Oesophagostomum</taxon>
    </lineage>
</organism>
<dbReference type="OrthoDB" id="5871196at2759"/>
<keyword evidence="3" id="KW-0862">Zinc</keyword>
<dbReference type="InterPro" id="IPR003656">
    <property type="entry name" value="Znf_BED"/>
</dbReference>
<evidence type="ECO:0000313" key="6">
    <source>
        <dbReference type="Proteomes" id="UP000053660"/>
    </source>
</evidence>
<evidence type="ECO:0000256" key="1">
    <source>
        <dbReference type="ARBA" id="ARBA00022723"/>
    </source>
</evidence>
<keyword evidence="1" id="KW-0479">Metal-binding</keyword>
<dbReference type="Pfam" id="PF02892">
    <property type="entry name" value="zf-BED"/>
    <property type="match status" value="1"/>
</dbReference>
<sequence length="124" mass="14872">MKQKTANLRRYQTRAMMVSRQSQLQRRLIRFARVTVKKKLWKEPDRPIKEEEVKFEHQEDRCETRDGAAPAKRGRPTENPCWGYFIRLDDQNVRCRLCNKPIAFRDRKELFLHTNAFSSTSSMI</sequence>
<protein>
    <recommendedName>
        <fullName evidence="4">BED-type domain-containing protein</fullName>
    </recommendedName>
</protein>
<accession>A0A0B1T8K9</accession>
<dbReference type="Proteomes" id="UP000053660">
    <property type="component" value="Unassembled WGS sequence"/>
</dbReference>
<keyword evidence="6" id="KW-1185">Reference proteome</keyword>
<proteinExistence type="predicted"/>
<dbReference type="AlphaFoldDB" id="A0A0B1T8K9"/>
<reference evidence="5 6" key="1">
    <citation type="submission" date="2014-03" db="EMBL/GenBank/DDBJ databases">
        <title>Draft genome of the hookworm Oesophagostomum dentatum.</title>
        <authorList>
            <person name="Mitreva M."/>
        </authorList>
    </citation>
    <scope>NUCLEOTIDE SEQUENCE [LARGE SCALE GENOMIC DNA]</scope>
    <source>
        <strain evidence="5 6">OD-Hann</strain>
    </source>
</reference>
<dbReference type="EMBL" id="KN551880">
    <property type="protein sequence ID" value="KHJ91680.1"/>
    <property type="molecule type" value="Genomic_DNA"/>
</dbReference>
<name>A0A0B1T8K9_OESDE</name>
<feature type="domain" description="BED-type" evidence="4">
    <location>
        <begin position="80"/>
        <end position="104"/>
    </location>
</feature>
<evidence type="ECO:0000313" key="5">
    <source>
        <dbReference type="EMBL" id="KHJ91680.1"/>
    </source>
</evidence>
<dbReference type="GO" id="GO:0008270">
    <property type="term" value="F:zinc ion binding"/>
    <property type="evidence" value="ECO:0007669"/>
    <property type="project" value="UniProtKB-KW"/>
</dbReference>
<evidence type="ECO:0000256" key="2">
    <source>
        <dbReference type="ARBA" id="ARBA00022771"/>
    </source>
</evidence>